<dbReference type="EMBL" id="PGTO01000039">
    <property type="protein sequence ID" value="RAU20071.1"/>
    <property type="molecule type" value="Genomic_DNA"/>
</dbReference>
<sequence length="253" mass="26283">METLTMSTEALIPQPGDDPMVIQARNGANAAQTAHETALAALAAAKASQASAEADLIKSDATDIAERLAPLIAAVSAAESVVRITAGRLQAADDVYRASLDDAGARVAAVAADAMLEAGKAFVAAARKTMQQQERYFALRAAAISTLPADLKLSQSPWPLDSISGAANAFGAELADWATPPKPKGCPEGHIRVRFLKQPVVGVMGAAGPVPGHMYALGDIAALPLVEQDRDRKDIPGRVLGWINDGICERVEG</sequence>
<dbReference type="AlphaFoldDB" id="A0A364NSK0"/>
<evidence type="ECO:0000313" key="1">
    <source>
        <dbReference type="EMBL" id="RAU20071.1"/>
    </source>
</evidence>
<comment type="caution">
    <text evidence="1">The sequence shown here is derived from an EMBL/GenBank/DDBJ whole genome shotgun (WGS) entry which is preliminary data.</text>
</comment>
<protein>
    <submittedName>
        <fullName evidence="1">Uncharacterized protein</fullName>
    </submittedName>
</protein>
<gene>
    <name evidence="1" type="ORF">CU669_20410</name>
</gene>
<reference evidence="1 2" key="1">
    <citation type="submission" date="2017-11" db="EMBL/GenBank/DDBJ databases">
        <title>Draft genome sequence of magnetotactic bacterium Magnetospirillum kuznetsovii LBB-42.</title>
        <authorList>
            <person name="Grouzdev D.S."/>
            <person name="Rysina M.S."/>
            <person name="Baslerov R.V."/>
            <person name="Koziaeva V."/>
        </authorList>
    </citation>
    <scope>NUCLEOTIDE SEQUENCE [LARGE SCALE GENOMIC DNA]</scope>
    <source>
        <strain evidence="1 2">LBB-42</strain>
    </source>
</reference>
<name>A0A364NSK0_9PROT</name>
<keyword evidence="2" id="KW-1185">Reference proteome</keyword>
<accession>A0A364NSK0</accession>
<proteinExistence type="predicted"/>
<organism evidence="1 2">
    <name type="scientific">Paramagnetospirillum kuznetsovii</name>
    <dbReference type="NCBI Taxonomy" id="2053833"/>
    <lineage>
        <taxon>Bacteria</taxon>
        <taxon>Pseudomonadati</taxon>
        <taxon>Pseudomonadota</taxon>
        <taxon>Alphaproteobacteria</taxon>
        <taxon>Rhodospirillales</taxon>
        <taxon>Magnetospirillaceae</taxon>
        <taxon>Paramagnetospirillum</taxon>
    </lineage>
</organism>
<evidence type="ECO:0000313" key="2">
    <source>
        <dbReference type="Proteomes" id="UP000251075"/>
    </source>
</evidence>
<dbReference type="Proteomes" id="UP000251075">
    <property type="component" value="Unassembled WGS sequence"/>
</dbReference>